<feature type="compositionally biased region" description="Low complexity" evidence="1">
    <location>
        <begin position="144"/>
        <end position="161"/>
    </location>
</feature>
<dbReference type="Pfam" id="PF09675">
    <property type="entry name" value="Chlamy_scaf"/>
    <property type="match status" value="1"/>
</dbReference>
<organism evidence="2">
    <name type="scientific">Blackfly microvirus SF02</name>
    <dbReference type="NCBI Taxonomy" id="2576452"/>
    <lineage>
        <taxon>Viruses</taxon>
        <taxon>Monodnaviria</taxon>
        <taxon>Sangervirae</taxon>
        <taxon>Phixviricota</taxon>
        <taxon>Malgrandaviricetes</taxon>
        <taxon>Petitvirales</taxon>
        <taxon>Microviridae</taxon>
        <taxon>Microvirus</taxon>
    </lineage>
</organism>
<accession>A0A4P8PSF2</accession>
<dbReference type="EMBL" id="MK249184">
    <property type="protein sequence ID" value="QCQ84885.1"/>
    <property type="molecule type" value="Genomic_DNA"/>
</dbReference>
<feature type="region of interest" description="Disordered" evidence="1">
    <location>
        <begin position="142"/>
        <end position="161"/>
    </location>
</feature>
<evidence type="ECO:0000256" key="1">
    <source>
        <dbReference type="SAM" id="MobiDB-lite"/>
    </source>
</evidence>
<sequence>MLRQGMNSDGEYIRDFYVERDCSFGTEVFDDGVTRQEFKDECDINVLMASYERTGVITHVNAAPPQFLDVTDVPDLARAIAIMHDAETAFMTLPASARKEFDNDPVKFMDFAGNPENLKRMREWGLAAPEKLPDAALRVEVVDPPAGASTSPAPSGARSEP</sequence>
<evidence type="ECO:0000313" key="2">
    <source>
        <dbReference type="EMBL" id="QCQ84885.1"/>
    </source>
</evidence>
<proteinExistence type="predicted"/>
<name>A0A4P8PSF2_9VIRU</name>
<dbReference type="Proteomes" id="UP000322286">
    <property type="component" value="Segment"/>
</dbReference>
<protein>
    <submittedName>
        <fullName evidence="2">Internal scaffolding protein</fullName>
    </submittedName>
</protein>
<reference evidence="2" key="1">
    <citation type="submission" date="2018-12" db="EMBL/GenBank/DDBJ databases">
        <title>Singled stranded DNA viruses identified in blackflies (Austrosimulium ungulatum) sampled in New Zealand.</title>
        <authorList>
            <person name="Kraberger S."/>
            <person name="Fontenele R.S."/>
            <person name="Schmidlin K."/>
            <person name="Walters M."/>
            <person name="Varsani A."/>
        </authorList>
    </citation>
    <scope>NUCLEOTIDE SEQUENCE [LARGE SCALE GENOMIC DNA]</scope>
    <source>
        <strain evidence="2">116</strain>
    </source>
</reference>
<dbReference type="InterPro" id="IPR014131">
    <property type="entry name" value="Chlamydia_phage_Vp3"/>
</dbReference>